<dbReference type="Pfam" id="PF23234">
    <property type="entry name" value="WHD_4th_Lhr"/>
    <property type="match status" value="1"/>
</dbReference>
<feature type="region of interest" description="Disordered" evidence="9">
    <location>
        <begin position="1333"/>
        <end position="1355"/>
    </location>
</feature>
<keyword evidence="2" id="KW-0227">DNA damage</keyword>
<proteinExistence type="predicted"/>
<feature type="compositionally biased region" description="Low complexity" evidence="9">
    <location>
        <begin position="698"/>
        <end position="708"/>
    </location>
</feature>
<dbReference type="InterPro" id="IPR052511">
    <property type="entry name" value="ATP-dep_Helicase"/>
</dbReference>
<dbReference type="GO" id="GO:0016887">
    <property type="term" value="F:ATP hydrolysis activity"/>
    <property type="evidence" value="ECO:0007669"/>
    <property type="project" value="TreeGrafter"/>
</dbReference>
<evidence type="ECO:0000256" key="6">
    <source>
        <dbReference type="ARBA" id="ARBA00023125"/>
    </source>
</evidence>
<dbReference type="InterPro" id="IPR014001">
    <property type="entry name" value="Helicase_ATP-bd"/>
</dbReference>
<gene>
    <name evidence="12" type="ORF">CGZ75_14955</name>
</gene>
<dbReference type="SUPFAM" id="SSF52540">
    <property type="entry name" value="P-loop containing nucleoside triphosphate hydrolases"/>
    <property type="match status" value="1"/>
</dbReference>
<evidence type="ECO:0000256" key="9">
    <source>
        <dbReference type="SAM" id="MobiDB-lite"/>
    </source>
</evidence>
<evidence type="ECO:0000259" key="11">
    <source>
        <dbReference type="PROSITE" id="PS51194"/>
    </source>
</evidence>
<evidence type="ECO:0000313" key="12">
    <source>
        <dbReference type="EMBL" id="OXM14257.1"/>
    </source>
</evidence>
<evidence type="ECO:0000259" key="10">
    <source>
        <dbReference type="PROSITE" id="PS51192"/>
    </source>
</evidence>
<dbReference type="InterPro" id="IPR055368">
    <property type="entry name" value="WH3_Lhr"/>
</dbReference>
<dbReference type="OrthoDB" id="9774462at2"/>
<dbReference type="Pfam" id="PF08494">
    <property type="entry name" value="DEAD_assoc"/>
    <property type="match status" value="1"/>
</dbReference>
<dbReference type="Proteomes" id="UP000215145">
    <property type="component" value="Unassembled WGS sequence"/>
</dbReference>
<keyword evidence="13" id="KW-1185">Reference proteome</keyword>
<dbReference type="EMBL" id="NMUQ01000002">
    <property type="protein sequence ID" value="OXM14257.1"/>
    <property type="molecule type" value="Genomic_DNA"/>
</dbReference>
<dbReference type="InterPro" id="IPR027417">
    <property type="entry name" value="P-loop_NTPase"/>
</dbReference>
<dbReference type="RefSeq" id="WP_089525081.1">
    <property type="nucleotide sequence ID" value="NZ_NMUQ01000002.1"/>
</dbReference>
<feature type="region of interest" description="Disordered" evidence="9">
    <location>
        <begin position="124"/>
        <end position="150"/>
    </location>
</feature>
<keyword evidence="7" id="KW-0234">DNA repair</keyword>
<feature type="region of interest" description="Disordered" evidence="9">
    <location>
        <begin position="1588"/>
        <end position="1614"/>
    </location>
</feature>
<keyword evidence="5" id="KW-0067">ATP-binding</keyword>
<feature type="domain" description="Helicase C-terminal" evidence="11">
    <location>
        <begin position="339"/>
        <end position="486"/>
    </location>
</feature>
<evidence type="ECO:0000256" key="4">
    <source>
        <dbReference type="ARBA" id="ARBA00022806"/>
    </source>
</evidence>
<feature type="domain" description="Helicase ATP-binding" evidence="10">
    <location>
        <begin position="39"/>
        <end position="268"/>
    </location>
</feature>
<dbReference type="SMART" id="SM00490">
    <property type="entry name" value="HELICc"/>
    <property type="match status" value="1"/>
</dbReference>
<organism evidence="12 13">
    <name type="scientific">Paenibacillus herberti</name>
    <dbReference type="NCBI Taxonomy" id="1619309"/>
    <lineage>
        <taxon>Bacteria</taxon>
        <taxon>Bacillati</taxon>
        <taxon>Bacillota</taxon>
        <taxon>Bacilli</taxon>
        <taxon>Bacillales</taxon>
        <taxon>Paenibacillaceae</taxon>
        <taxon>Paenibacillus</taxon>
    </lineage>
</organism>
<dbReference type="Pfam" id="PF00271">
    <property type="entry name" value="Helicase_C"/>
    <property type="match status" value="1"/>
</dbReference>
<evidence type="ECO:0000256" key="2">
    <source>
        <dbReference type="ARBA" id="ARBA00022763"/>
    </source>
</evidence>
<dbReference type="GO" id="GO:0004386">
    <property type="term" value="F:helicase activity"/>
    <property type="evidence" value="ECO:0007669"/>
    <property type="project" value="UniProtKB-KW"/>
</dbReference>
<accession>A0A229NWM8</accession>
<evidence type="ECO:0000256" key="3">
    <source>
        <dbReference type="ARBA" id="ARBA00022801"/>
    </source>
</evidence>
<dbReference type="InterPro" id="IPR055367">
    <property type="entry name" value="WH4_Lhr"/>
</dbReference>
<dbReference type="InterPro" id="IPR001650">
    <property type="entry name" value="Helicase_C-like"/>
</dbReference>
<comment type="caution">
    <text evidence="12">The sequence shown here is derived from an EMBL/GenBank/DDBJ whole genome shotgun (WGS) entry which is preliminary data.</text>
</comment>
<evidence type="ECO:0000313" key="13">
    <source>
        <dbReference type="Proteomes" id="UP000215145"/>
    </source>
</evidence>
<dbReference type="Pfam" id="PF19306">
    <property type="entry name" value="WHD_Lhr"/>
    <property type="match status" value="1"/>
</dbReference>
<dbReference type="InterPro" id="IPR013701">
    <property type="entry name" value="Lhr-like_DEAD/DEAH_assoc"/>
</dbReference>
<dbReference type="PROSITE" id="PS51192">
    <property type="entry name" value="HELICASE_ATP_BIND_1"/>
    <property type="match status" value="1"/>
</dbReference>
<dbReference type="Pfam" id="PF00270">
    <property type="entry name" value="DEAD"/>
    <property type="match status" value="2"/>
</dbReference>
<reference evidence="12 13" key="1">
    <citation type="submission" date="2017-07" db="EMBL/GenBank/DDBJ databases">
        <title>Paenibacillus herberti R33 genome sequencing and assembly.</title>
        <authorList>
            <person name="Su W."/>
        </authorList>
    </citation>
    <scope>NUCLEOTIDE SEQUENCE [LARGE SCALE GENOMIC DNA]</scope>
    <source>
        <strain evidence="12 13">R33</strain>
    </source>
</reference>
<keyword evidence="3" id="KW-0378">Hydrolase</keyword>
<dbReference type="InterPro" id="IPR045628">
    <property type="entry name" value="Lhr_WH_dom"/>
</dbReference>
<feature type="region of interest" description="Disordered" evidence="9">
    <location>
        <begin position="686"/>
        <end position="708"/>
    </location>
</feature>
<evidence type="ECO:0000256" key="8">
    <source>
        <dbReference type="ARBA" id="ARBA00023235"/>
    </source>
</evidence>
<dbReference type="PANTHER" id="PTHR47962:SF5">
    <property type="entry name" value="ATP-DEPENDENT HELICASE LHR-RELATED"/>
    <property type="match status" value="1"/>
</dbReference>
<dbReference type="GO" id="GO:0003677">
    <property type="term" value="F:DNA binding"/>
    <property type="evidence" value="ECO:0007669"/>
    <property type="project" value="UniProtKB-KW"/>
</dbReference>
<dbReference type="InterPro" id="IPR011545">
    <property type="entry name" value="DEAD/DEAH_box_helicase_dom"/>
</dbReference>
<keyword evidence="1" id="KW-0547">Nucleotide-binding</keyword>
<sequence length="1702" mass="186910">MSDQTKPLSDVSLAPFHPVLGEWFSFTFGSPTDVQRRSWKEIRSGAHTLLAAPTGSGKTLAALLPCLDRVLRAKEDAAATNPPQPGVRVLYITPLKALNNDIYDHVTAFVEEIGRLYEERQSKSSDASKLAGSEDSGISKAGKSKNSKEKSYRETLSITCAVRTGDTPASKRAAMLRRPPDVLVTTPESLYILLGSAKGRVMLQTAEQVIVDEIHSLAADKRGSHLSLTLERLEAWCGRPLQRIGLSATQKPMDRVARFLGGWSAEAPTADGGEQALLGESTAVAQTYEPPTHPLGYRPRPVAIIESAMSKSMQVSVTMPDNSRLHNNRESVWFPIMDRILQLMEGCRSVLIFVNSRRMAERLCLRMNDYTGHEMCRAHHGSMDRGRRLEVERLLKGGQLRCIVATSSLELGIDVGHVDLVIQMDSPLSAAAGIQRIGRAGHSVGDVSRGVILARQRGSLPEIAVLSRMIAERDIESIEVPRDALDVLSQQTVAMASGDTWTLDGLYRLIVGSDSYRAFPRERLESMLAVLAGLYPFARPLLEWDREGDLIGPRSNSRMAAVTGAGTIPQSGAYPVHHADSRSHIGELDEEFVQESRVGDVFQLGTNSWTIRLINKDRIYVTETSNSFSEIPFWRNEAGSRSYLLGERVAALWADLLERLQKADADEAMLKRERNPAALEPAVIDPDAAMDAGAGSPSTPDARAAAGADSASILDAKTDADNEPPFSVAEGKVILHLREQYSLDDRSARGLAALARAQMVTGVVPTATSLAVEVYKDIAGQTHIVIHNAWGRRVNRTWQLAIERRFENTLPYRLYGNAKDNGIEFVLPEWEPSWLQAVHGVTPETLPSLLMEALPGSPLLAVAFRRIAETSLLLSRSYTRTPMWQMRLRGEGLLRAALPFADRFPYLGEAMRECLNVYLDSPRLTELLERMKKGEITLTVHRRERPSPLASQFAAEYVNMRIYEGDGLDRAVQTQLLQMSRELAGELFGQEALLGAIDPQVLAAERQRLEEPDSVSLRNADELYQLLKQRGDSSEEELLGLAAAAVVAPQTAASWLRQLQEQRRLSLYEPGDGLPPRFICGDEAELYARFPQEQDAEMFVVERYISTRLGFTPVELAKRYPALGKDGAKHLTARLLEADRIQRAPFAEGGEALYSSSLTAARIIRLSVQAARGRSEAVDAIRWCSLIASRQHALQGTQLRGEHGLLQVLEQLQGFFFPLSHWESFILPSRLASYRPEELDLLCASGEVLWLGRREDGEKEGKIAFFLPDSKDLYTPYLKTDGASSHPELLQRLKQGGAMFLTRLARELDRPPSEVQAELLELVWEGHVSNDQFAPLRSTGSGKRSKPKAGRAAGWGGSGLGRWFWTGSLQRAEETQTNGASADDRRHVAEDSKLNHAGVRSGTPGTSDEGTAPGRSKITAERTSEGATGPGPSPLNSLGRPLPEAEGNAEGSPIVRWIYRLLDTFGIISRDLAAAASPYAWEELLPSLKRLEEWGVLVRGHLIQGMPAMQFTTREIADAVRRPLPQEEGSGLTVISAADPANPFGLLANWPDSESGGYARKPGNYLVLENGRWLYWIENNGRRIHSLDAGHPSGNAHAGHSPGAHDSAASQDADVAASYGIAQHSQADESAGSASSSRPHVAASLQEMLASIATRQGLAKVTVEEWNGKPVDETEGAELLRGLGAERDRHRFILWKSQLTRR</sequence>
<dbReference type="PROSITE" id="PS51194">
    <property type="entry name" value="HELICASE_CTER"/>
    <property type="match status" value="1"/>
</dbReference>
<evidence type="ECO:0000256" key="7">
    <source>
        <dbReference type="ARBA" id="ARBA00023204"/>
    </source>
</evidence>
<keyword evidence="8" id="KW-0413">Isomerase</keyword>
<dbReference type="Pfam" id="PF23235">
    <property type="entry name" value="WHD_3rd_Lhr"/>
    <property type="match status" value="1"/>
</dbReference>
<dbReference type="GO" id="GO:0006281">
    <property type="term" value="P:DNA repair"/>
    <property type="evidence" value="ECO:0007669"/>
    <property type="project" value="UniProtKB-KW"/>
</dbReference>
<dbReference type="GO" id="GO:0005524">
    <property type="term" value="F:ATP binding"/>
    <property type="evidence" value="ECO:0007669"/>
    <property type="project" value="UniProtKB-KW"/>
</dbReference>
<feature type="compositionally biased region" description="Low complexity" evidence="9">
    <location>
        <begin position="1604"/>
        <end position="1614"/>
    </location>
</feature>
<dbReference type="SMART" id="SM00487">
    <property type="entry name" value="DEXDc"/>
    <property type="match status" value="1"/>
</dbReference>
<dbReference type="PANTHER" id="PTHR47962">
    <property type="entry name" value="ATP-DEPENDENT HELICASE LHR-RELATED-RELATED"/>
    <property type="match status" value="1"/>
</dbReference>
<evidence type="ECO:0000256" key="1">
    <source>
        <dbReference type="ARBA" id="ARBA00022741"/>
    </source>
</evidence>
<dbReference type="Gene3D" id="3.40.50.300">
    <property type="entry name" value="P-loop containing nucleotide triphosphate hydrolases"/>
    <property type="match status" value="2"/>
</dbReference>
<keyword evidence="4 12" id="KW-0347">Helicase</keyword>
<protein>
    <submittedName>
        <fullName evidence="12">DEAD/DEAH box helicase</fullName>
    </submittedName>
</protein>
<evidence type="ECO:0000256" key="5">
    <source>
        <dbReference type="ARBA" id="ARBA00022840"/>
    </source>
</evidence>
<name>A0A229NWM8_9BACL</name>
<keyword evidence="6" id="KW-0238">DNA-binding</keyword>
<feature type="region of interest" description="Disordered" evidence="9">
    <location>
        <begin position="1391"/>
        <end position="1448"/>
    </location>
</feature>